<keyword evidence="1" id="KW-0732">Signal</keyword>
<sequence>MKTMIKIALVGTIMALSMQANAYLMSEVGSVDTFLGSFSANGETAEQNEFEAVLTNNGLAFDPTSFVKVDNNTGWQQVEDSTTWVVKKEDDAPAFFSLKFGQGQLNGADDHYVYKNEASLEFLVVDLANLTGCDTNSCSPIDLSSQTFTVISHYELIDTTGVDPNSTPVPEPGSIALLGLGLLGLGAARRKG</sequence>
<dbReference type="AlphaFoldDB" id="A0A1X9NEI9"/>
<name>A0A1X9NEI9_9GAMM</name>
<evidence type="ECO:0000256" key="1">
    <source>
        <dbReference type="SAM" id="SignalP"/>
    </source>
</evidence>
<dbReference type="EMBL" id="CP019343">
    <property type="protein sequence ID" value="ARN74852.1"/>
    <property type="molecule type" value="Genomic_DNA"/>
</dbReference>
<keyword evidence="4" id="KW-1185">Reference proteome</keyword>
<protein>
    <recommendedName>
        <fullName evidence="2">Ice-binding protein C-terminal domain-containing protein</fullName>
    </recommendedName>
</protein>
<dbReference type="Pfam" id="PF07589">
    <property type="entry name" value="PEP-CTERM"/>
    <property type="match status" value="1"/>
</dbReference>
<dbReference type="InterPro" id="IPR013424">
    <property type="entry name" value="Ice-binding_C"/>
</dbReference>
<evidence type="ECO:0000259" key="2">
    <source>
        <dbReference type="Pfam" id="PF07589"/>
    </source>
</evidence>
<feature type="domain" description="Ice-binding protein C-terminal" evidence="2">
    <location>
        <begin position="168"/>
        <end position="190"/>
    </location>
</feature>
<reference evidence="3 4" key="1">
    <citation type="submission" date="2016-11" db="EMBL/GenBank/DDBJ databases">
        <title>Trade-off between light-utilization and light-protection in marine flavobacteria.</title>
        <authorList>
            <person name="Kumagai Y."/>
        </authorList>
    </citation>
    <scope>NUCLEOTIDE SEQUENCE [LARGE SCALE GENOMIC DNA]</scope>
    <source>
        <strain evidence="3 4">NBRC 107125</strain>
    </source>
</reference>
<dbReference type="Proteomes" id="UP000193450">
    <property type="component" value="Chromosome"/>
</dbReference>
<feature type="signal peptide" evidence="1">
    <location>
        <begin position="1"/>
        <end position="22"/>
    </location>
</feature>
<proteinExistence type="predicted"/>
<feature type="chain" id="PRO_5012078434" description="Ice-binding protein C-terminal domain-containing protein" evidence="1">
    <location>
        <begin position="23"/>
        <end position="192"/>
    </location>
</feature>
<evidence type="ECO:0000313" key="4">
    <source>
        <dbReference type="Proteomes" id="UP000193450"/>
    </source>
</evidence>
<organism evidence="3 4">
    <name type="scientific">Oceanicoccus sagamiensis</name>
    <dbReference type="NCBI Taxonomy" id="716816"/>
    <lineage>
        <taxon>Bacteria</taxon>
        <taxon>Pseudomonadati</taxon>
        <taxon>Pseudomonadota</taxon>
        <taxon>Gammaproteobacteria</taxon>
        <taxon>Cellvibrionales</taxon>
        <taxon>Spongiibacteraceae</taxon>
        <taxon>Oceanicoccus</taxon>
    </lineage>
</organism>
<dbReference type="STRING" id="716816.BST96_12440"/>
<gene>
    <name evidence="3" type="ORF">BST96_12440</name>
</gene>
<dbReference type="KEGG" id="osg:BST96_12440"/>
<dbReference type="RefSeq" id="WP_085759017.1">
    <property type="nucleotide sequence ID" value="NZ_CP019343.1"/>
</dbReference>
<evidence type="ECO:0000313" key="3">
    <source>
        <dbReference type="EMBL" id="ARN74852.1"/>
    </source>
</evidence>
<dbReference type="NCBIfam" id="TIGR02595">
    <property type="entry name" value="PEP_CTERM"/>
    <property type="match status" value="1"/>
</dbReference>
<accession>A0A1X9NEI9</accession>